<dbReference type="Gene3D" id="3.10.450.360">
    <property type="match status" value="1"/>
</dbReference>
<keyword evidence="3" id="KW-1185">Reference proteome</keyword>
<organism evidence="2 3">
    <name type="scientific">Maribacter arenosus</name>
    <dbReference type="NCBI Taxonomy" id="1854708"/>
    <lineage>
        <taxon>Bacteria</taxon>
        <taxon>Pseudomonadati</taxon>
        <taxon>Bacteroidota</taxon>
        <taxon>Flavobacteriia</taxon>
        <taxon>Flavobacteriales</taxon>
        <taxon>Flavobacteriaceae</taxon>
        <taxon>Maribacter</taxon>
    </lineage>
</organism>
<accession>A0ABR7VBX8</accession>
<dbReference type="RefSeq" id="WP_188313539.1">
    <property type="nucleotide sequence ID" value="NZ_JABTCG010000002.1"/>
</dbReference>
<dbReference type="EMBL" id="JABTCG010000002">
    <property type="protein sequence ID" value="MBD0850411.1"/>
    <property type="molecule type" value="Genomic_DNA"/>
</dbReference>
<feature type="chain" id="PRO_5045249794" evidence="1">
    <location>
        <begin position="20"/>
        <end position="168"/>
    </location>
</feature>
<keyword evidence="1" id="KW-0732">Signal</keyword>
<name>A0ABR7VBX8_9FLAO</name>
<evidence type="ECO:0000313" key="2">
    <source>
        <dbReference type="EMBL" id="MBD0850411.1"/>
    </source>
</evidence>
<dbReference type="SUPFAM" id="SSF160574">
    <property type="entry name" value="BT0923-like"/>
    <property type="match status" value="1"/>
</dbReference>
<feature type="signal peptide" evidence="1">
    <location>
        <begin position="1"/>
        <end position="19"/>
    </location>
</feature>
<evidence type="ECO:0000256" key="1">
    <source>
        <dbReference type="SAM" id="SignalP"/>
    </source>
</evidence>
<reference evidence="2 3" key="1">
    <citation type="submission" date="2020-05" db="EMBL/GenBank/DDBJ databases">
        <title>The draft genome sequence of Maribacter arenosus CAU 1321.</title>
        <authorList>
            <person name="Mu L."/>
        </authorList>
    </citation>
    <scope>NUCLEOTIDE SEQUENCE [LARGE SCALE GENOMIC DNA]</scope>
    <source>
        <strain evidence="2 3">CAU 1321</strain>
    </source>
</reference>
<sequence>MKKFIIGLLALGLTSPLLAQVPKVEELSEVVVTAVNYKYLNAIDSKEVAIPVQMLERKVAAFNLEDAEFYQDDNEFYYVSFYIPEGKIVAAYNPEGEVLRTIERFEDVKLPTAVRNAVAERFPNWTIVNDVYRVTYNQNKGANKSYKIKLKNGDKVMRVKIDDTGEFL</sequence>
<comment type="caution">
    <text evidence="2">The sequence shown here is derived from an EMBL/GenBank/DDBJ whole genome shotgun (WGS) entry which is preliminary data.</text>
</comment>
<keyword evidence="2" id="KW-0548">Nucleotidyltransferase</keyword>
<proteinExistence type="predicted"/>
<dbReference type="GO" id="GO:0016779">
    <property type="term" value="F:nucleotidyltransferase activity"/>
    <property type="evidence" value="ECO:0007669"/>
    <property type="project" value="UniProtKB-KW"/>
</dbReference>
<gene>
    <name evidence="2" type="ORF">HPE63_07000</name>
</gene>
<keyword evidence="2" id="KW-0808">Transferase</keyword>
<protein>
    <submittedName>
        <fullName evidence="2">Nicotinate-nucleotide adenylyltransferase</fullName>
    </submittedName>
</protein>
<dbReference type="Proteomes" id="UP000598350">
    <property type="component" value="Unassembled WGS sequence"/>
</dbReference>
<evidence type="ECO:0000313" key="3">
    <source>
        <dbReference type="Proteomes" id="UP000598350"/>
    </source>
</evidence>